<gene>
    <name evidence="1" type="ORF">DILT_LOCUS18940</name>
</gene>
<dbReference type="OrthoDB" id="25761at2759"/>
<name>A0A3P7NQ74_DIBLA</name>
<evidence type="ECO:0000313" key="2">
    <source>
        <dbReference type="Proteomes" id="UP000281553"/>
    </source>
</evidence>
<proteinExistence type="predicted"/>
<reference evidence="1 2" key="1">
    <citation type="submission" date="2018-11" db="EMBL/GenBank/DDBJ databases">
        <authorList>
            <consortium name="Pathogen Informatics"/>
        </authorList>
    </citation>
    <scope>NUCLEOTIDE SEQUENCE [LARGE SCALE GENOMIC DNA]</scope>
</reference>
<keyword evidence="2" id="KW-1185">Reference proteome</keyword>
<accession>A0A3P7NQ74</accession>
<dbReference type="EMBL" id="UYRU01106155">
    <property type="protein sequence ID" value="VDN42920.1"/>
    <property type="molecule type" value="Genomic_DNA"/>
</dbReference>
<sequence>MALPLSDVYENLQNFVAHFSLTNRNIHLKPQEALLMSAALLYLLRTYVVCLRSEDDTLERLSSIIAGLGVDAKKFYASLEDILSQVKSAAEDDLPD</sequence>
<dbReference type="Proteomes" id="UP000281553">
    <property type="component" value="Unassembled WGS sequence"/>
</dbReference>
<protein>
    <submittedName>
        <fullName evidence="1">Uncharacterized protein</fullName>
    </submittedName>
</protein>
<evidence type="ECO:0000313" key="1">
    <source>
        <dbReference type="EMBL" id="VDN42920.1"/>
    </source>
</evidence>
<organism evidence="1 2">
    <name type="scientific">Dibothriocephalus latus</name>
    <name type="common">Fish tapeworm</name>
    <name type="synonym">Diphyllobothrium latum</name>
    <dbReference type="NCBI Taxonomy" id="60516"/>
    <lineage>
        <taxon>Eukaryota</taxon>
        <taxon>Metazoa</taxon>
        <taxon>Spiralia</taxon>
        <taxon>Lophotrochozoa</taxon>
        <taxon>Platyhelminthes</taxon>
        <taxon>Cestoda</taxon>
        <taxon>Eucestoda</taxon>
        <taxon>Diphyllobothriidea</taxon>
        <taxon>Diphyllobothriidae</taxon>
        <taxon>Dibothriocephalus</taxon>
    </lineage>
</organism>
<dbReference type="AlphaFoldDB" id="A0A3P7NQ74"/>